<evidence type="ECO:0000256" key="1">
    <source>
        <dbReference type="ARBA" id="ARBA00004141"/>
    </source>
</evidence>
<dbReference type="GO" id="GO:0016020">
    <property type="term" value="C:membrane"/>
    <property type="evidence" value="ECO:0007669"/>
    <property type="project" value="UniProtKB-SubCell"/>
</dbReference>
<dbReference type="InterPro" id="IPR006634">
    <property type="entry name" value="TLC-dom"/>
</dbReference>
<dbReference type="PROSITE" id="PS50922">
    <property type="entry name" value="TLC"/>
    <property type="match status" value="1"/>
</dbReference>
<keyword evidence="2 5" id="KW-0812">Transmembrane</keyword>
<protein>
    <recommendedName>
        <fullName evidence="7">TLC domain-containing protein</fullName>
    </recommendedName>
</protein>
<keyword evidence="3 6" id="KW-1133">Transmembrane helix</keyword>
<keyword evidence="4 5" id="KW-0472">Membrane</keyword>
<evidence type="ECO:0000256" key="2">
    <source>
        <dbReference type="ARBA" id="ARBA00022692"/>
    </source>
</evidence>
<feature type="transmembrane region" description="Helical" evidence="6">
    <location>
        <begin position="52"/>
        <end position="74"/>
    </location>
</feature>
<dbReference type="EMBL" id="HBIA01015955">
    <property type="protein sequence ID" value="CAE0236162.1"/>
    <property type="molecule type" value="Transcribed_RNA"/>
</dbReference>
<evidence type="ECO:0000313" key="8">
    <source>
        <dbReference type="EMBL" id="CAE0236162.1"/>
    </source>
</evidence>
<evidence type="ECO:0000256" key="5">
    <source>
        <dbReference type="PROSITE-ProRule" id="PRU00205"/>
    </source>
</evidence>
<evidence type="ECO:0000256" key="3">
    <source>
        <dbReference type="ARBA" id="ARBA00022989"/>
    </source>
</evidence>
<reference evidence="8" key="1">
    <citation type="submission" date="2021-01" db="EMBL/GenBank/DDBJ databases">
        <authorList>
            <person name="Corre E."/>
            <person name="Pelletier E."/>
            <person name="Niang G."/>
            <person name="Scheremetjew M."/>
            <person name="Finn R."/>
            <person name="Kale V."/>
            <person name="Holt S."/>
            <person name="Cochrane G."/>
            <person name="Meng A."/>
            <person name="Brown T."/>
            <person name="Cohen L."/>
        </authorList>
    </citation>
    <scope>NUCLEOTIDE SEQUENCE</scope>
    <source>
        <strain evidence="8">Ras09</strain>
    </source>
</reference>
<sequence>MVGIVAANVGGYGLVGTNALALTVELSTIFINYRSCYDKKELGEPVPQVIQILFFITYTLGRVLMLPVIGFLIFKNATMTWYYCSGLRRLAQVVSFTLLVFLYLLNLFWYWLILIGLGKMLGLVKKSDNFEKVNDNKVQ</sequence>
<organism evidence="8">
    <name type="scientific">Strombidium rassoulzadegani</name>
    <dbReference type="NCBI Taxonomy" id="1082188"/>
    <lineage>
        <taxon>Eukaryota</taxon>
        <taxon>Sar</taxon>
        <taxon>Alveolata</taxon>
        <taxon>Ciliophora</taxon>
        <taxon>Intramacronucleata</taxon>
        <taxon>Spirotrichea</taxon>
        <taxon>Oligotrichia</taxon>
        <taxon>Strombidiidae</taxon>
        <taxon>Strombidium</taxon>
    </lineage>
</organism>
<evidence type="ECO:0000256" key="4">
    <source>
        <dbReference type="ARBA" id="ARBA00023136"/>
    </source>
</evidence>
<evidence type="ECO:0000256" key="6">
    <source>
        <dbReference type="SAM" id="Phobius"/>
    </source>
</evidence>
<proteinExistence type="predicted"/>
<feature type="domain" description="TLC" evidence="7">
    <location>
        <begin position="1"/>
        <end position="122"/>
    </location>
</feature>
<gene>
    <name evidence="8" type="ORF">SRAS04492_LOCUS7969</name>
</gene>
<feature type="transmembrane region" description="Helical" evidence="6">
    <location>
        <begin position="12"/>
        <end position="31"/>
    </location>
</feature>
<dbReference type="Pfam" id="PF03798">
    <property type="entry name" value="TRAM_LAG1_CLN8"/>
    <property type="match status" value="1"/>
</dbReference>
<comment type="subcellular location">
    <subcellularLocation>
        <location evidence="1">Membrane</location>
        <topology evidence="1">Multi-pass membrane protein</topology>
    </subcellularLocation>
</comment>
<accession>A0A7S3CSR5</accession>
<name>A0A7S3CSR5_9SPIT</name>
<dbReference type="AlphaFoldDB" id="A0A7S3CSR5"/>
<evidence type="ECO:0000259" key="7">
    <source>
        <dbReference type="PROSITE" id="PS50922"/>
    </source>
</evidence>
<feature type="transmembrane region" description="Helical" evidence="6">
    <location>
        <begin position="94"/>
        <end position="117"/>
    </location>
</feature>